<dbReference type="InterPro" id="IPR017925">
    <property type="entry name" value="DHFR_CS"/>
</dbReference>
<organism evidence="10 11">
    <name type="scientific">Ligilactobacillus aviarius</name>
    <dbReference type="NCBI Taxonomy" id="1606"/>
    <lineage>
        <taxon>Bacteria</taxon>
        <taxon>Bacillati</taxon>
        <taxon>Bacillota</taxon>
        <taxon>Bacilli</taxon>
        <taxon>Lactobacillales</taxon>
        <taxon>Lactobacillaceae</taxon>
        <taxon>Ligilactobacillus</taxon>
    </lineage>
</organism>
<dbReference type="EMBL" id="LVKI01000036">
    <property type="protein sequence ID" value="OAQ07233.1"/>
    <property type="molecule type" value="Genomic_DNA"/>
</dbReference>
<dbReference type="RefSeq" id="WP_064208632.1">
    <property type="nucleotide sequence ID" value="NZ_LVKC01000012.1"/>
</dbReference>
<dbReference type="PROSITE" id="PS51330">
    <property type="entry name" value="DHFR_2"/>
    <property type="match status" value="1"/>
</dbReference>
<proteinExistence type="inferred from homology"/>
<gene>
    <name evidence="10" type="ORF">A3O14_06375</name>
</gene>
<dbReference type="PANTHER" id="PTHR48069:SF3">
    <property type="entry name" value="DIHYDROFOLATE REDUCTASE"/>
    <property type="match status" value="1"/>
</dbReference>
<dbReference type="GO" id="GO:0046452">
    <property type="term" value="P:dihydrofolate metabolic process"/>
    <property type="evidence" value="ECO:0007669"/>
    <property type="project" value="TreeGrafter"/>
</dbReference>
<evidence type="ECO:0000256" key="5">
    <source>
        <dbReference type="ARBA" id="ARBA00022857"/>
    </source>
</evidence>
<dbReference type="InterPro" id="IPR001796">
    <property type="entry name" value="DHFR_dom"/>
</dbReference>
<dbReference type="GO" id="GO:0046654">
    <property type="term" value="P:tetrahydrofolate biosynthetic process"/>
    <property type="evidence" value="ECO:0007669"/>
    <property type="project" value="UniProtKB-UniPathway"/>
</dbReference>
<dbReference type="CDD" id="cd00209">
    <property type="entry name" value="DHFR"/>
    <property type="match status" value="1"/>
</dbReference>
<evidence type="ECO:0000313" key="11">
    <source>
        <dbReference type="Proteomes" id="UP000078520"/>
    </source>
</evidence>
<dbReference type="GO" id="GO:0046655">
    <property type="term" value="P:folic acid metabolic process"/>
    <property type="evidence" value="ECO:0007669"/>
    <property type="project" value="TreeGrafter"/>
</dbReference>
<dbReference type="PROSITE" id="PS00075">
    <property type="entry name" value="DHFR_1"/>
    <property type="match status" value="1"/>
</dbReference>
<reference evidence="11" key="1">
    <citation type="submission" date="2016-03" db="EMBL/GenBank/DDBJ databases">
        <authorList>
            <person name="Johnson T.J."/>
            <person name="Youmans B."/>
            <person name="Case K."/>
            <person name="Noll S."/>
        </authorList>
    </citation>
    <scope>NUCLEOTIDE SEQUENCE [LARGE SCALE GENOMIC DNA]</scope>
    <source>
        <strain evidence="11">UMNLAv8</strain>
    </source>
</reference>
<evidence type="ECO:0000256" key="3">
    <source>
        <dbReference type="ARBA" id="ARBA00012856"/>
    </source>
</evidence>
<evidence type="ECO:0000256" key="6">
    <source>
        <dbReference type="ARBA" id="ARBA00023002"/>
    </source>
</evidence>
<dbReference type="InterPro" id="IPR012259">
    <property type="entry name" value="DHFR"/>
</dbReference>
<dbReference type="UniPathway" id="UPA00077">
    <property type="reaction ID" value="UER00158"/>
</dbReference>
<dbReference type="Proteomes" id="UP000078520">
    <property type="component" value="Unassembled WGS sequence"/>
</dbReference>
<dbReference type="AlphaFoldDB" id="A0A179C4J9"/>
<comment type="similarity">
    <text evidence="2 7 8">Belongs to the dihydrofolate reductase family.</text>
</comment>
<dbReference type="OrthoDB" id="9804315at2"/>
<keyword evidence="6 7" id="KW-0560">Oxidoreductase</keyword>
<keyword evidence="4 7" id="KW-0554">One-carbon metabolism</keyword>
<evidence type="ECO:0000256" key="2">
    <source>
        <dbReference type="ARBA" id="ARBA00009539"/>
    </source>
</evidence>
<dbReference type="EC" id="1.5.1.3" evidence="3 7"/>
<dbReference type="PRINTS" id="PR00070">
    <property type="entry name" value="DHFR"/>
</dbReference>
<evidence type="ECO:0000259" key="9">
    <source>
        <dbReference type="PROSITE" id="PS51330"/>
    </source>
</evidence>
<dbReference type="GO" id="GO:0050661">
    <property type="term" value="F:NADP binding"/>
    <property type="evidence" value="ECO:0007669"/>
    <property type="project" value="InterPro"/>
</dbReference>
<dbReference type="SUPFAM" id="SSF53597">
    <property type="entry name" value="Dihydrofolate reductase-like"/>
    <property type="match status" value="1"/>
</dbReference>
<dbReference type="Pfam" id="PF00186">
    <property type="entry name" value="DHFR_1"/>
    <property type="match status" value="1"/>
</dbReference>
<feature type="domain" description="DHFR" evidence="9">
    <location>
        <begin position="1"/>
        <end position="160"/>
    </location>
</feature>
<protein>
    <recommendedName>
        <fullName evidence="3 7">Dihydrofolate reductase</fullName>
        <ecNumber evidence="3 7">1.5.1.3</ecNumber>
    </recommendedName>
</protein>
<dbReference type="PIRSF" id="PIRSF000194">
    <property type="entry name" value="DHFR"/>
    <property type="match status" value="1"/>
</dbReference>
<evidence type="ECO:0000313" key="10">
    <source>
        <dbReference type="EMBL" id="OAQ07233.1"/>
    </source>
</evidence>
<dbReference type="PANTHER" id="PTHR48069">
    <property type="entry name" value="DIHYDROFOLATE REDUCTASE"/>
    <property type="match status" value="1"/>
</dbReference>
<dbReference type="GO" id="GO:0006730">
    <property type="term" value="P:one-carbon metabolic process"/>
    <property type="evidence" value="ECO:0007669"/>
    <property type="project" value="UniProtKB-KW"/>
</dbReference>
<dbReference type="Gene3D" id="3.40.430.10">
    <property type="entry name" value="Dihydrofolate Reductase, subunit A"/>
    <property type="match status" value="1"/>
</dbReference>
<dbReference type="GO" id="GO:0004146">
    <property type="term" value="F:dihydrofolate reductase activity"/>
    <property type="evidence" value="ECO:0007669"/>
    <property type="project" value="UniProtKB-EC"/>
</dbReference>
<evidence type="ECO:0000256" key="7">
    <source>
        <dbReference type="PIRNR" id="PIRNR000194"/>
    </source>
</evidence>
<sequence>MLAYIWAEDLTGGIGVDGHLPWHLKADLKRFKEKTMSHPMIMGRRTFESLPGILPGRKHIVLTHSNLDTSDPNVKVVHSKEELDEWLAAQNQNQLNVIIGGATLFKMYRDQVDILYQTIVKDNFQTDTQMPAINYADFEKVEDQRFDDSNLKYEFITYRRK</sequence>
<comment type="pathway">
    <text evidence="1 7">Cofactor biosynthesis; tetrahydrofolate biosynthesis; 5,6,7,8-tetrahydrofolate from 7,8-dihydrofolate: step 1/1.</text>
</comment>
<comment type="caution">
    <text evidence="10">The sequence shown here is derived from an EMBL/GenBank/DDBJ whole genome shotgun (WGS) entry which is preliminary data.</text>
</comment>
<evidence type="ECO:0000256" key="8">
    <source>
        <dbReference type="RuleBase" id="RU004474"/>
    </source>
</evidence>
<name>A0A179C4J9_9LACO</name>
<dbReference type="InterPro" id="IPR024072">
    <property type="entry name" value="DHFR-like_dom_sf"/>
</dbReference>
<keyword evidence="5 7" id="KW-0521">NADP</keyword>
<comment type="function">
    <text evidence="7">Key enzyme in folate metabolism. Catalyzes an essential reaction for de novo glycine and purine synthesis, and for DNA precursor synthesis.</text>
</comment>
<evidence type="ECO:0000256" key="1">
    <source>
        <dbReference type="ARBA" id="ARBA00004903"/>
    </source>
</evidence>
<evidence type="ECO:0000256" key="4">
    <source>
        <dbReference type="ARBA" id="ARBA00022563"/>
    </source>
</evidence>
<accession>A0A179C4J9</accession>
<comment type="catalytic activity">
    <reaction evidence="7">
        <text>(6S)-5,6,7,8-tetrahydrofolate + NADP(+) = 7,8-dihydrofolate + NADPH + H(+)</text>
        <dbReference type="Rhea" id="RHEA:15009"/>
        <dbReference type="ChEBI" id="CHEBI:15378"/>
        <dbReference type="ChEBI" id="CHEBI:57451"/>
        <dbReference type="ChEBI" id="CHEBI:57453"/>
        <dbReference type="ChEBI" id="CHEBI:57783"/>
        <dbReference type="ChEBI" id="CHEBI:58349"/>
        <dbReference type="EC" id="1.5.1.3"/>
    </reaction>
</comment>
<dbReference type="GO" id="GO:0005829">
    <property type="term" value="C:cytosol"/>
    <property type="evidence" value="ECO:0007669"/>
    <property type="project" value="TreeGrafter"/>
</dbReference>